<feature type="region of interest" description="Disordered" evidence="1">
    <location>
        <begin position="83"/>
        <end position="133"/>
    </location>
</feature>
<organism evidence="2 3">
    <name type="scientific">Phrynocephalus forsythii</name>
    <dbReference type="NCBI Taxonomy" id="171643"/>
    <lineage>
        <taxon>Eukaryota</taxon>
        <taxon>Metazoa</taxon>
        <taxon>Chordata</taxon>
        <taxon>Craniata</taxon>
        <taxon>Vertebrata</taxon>
        <taxon>Euteleostomi</taxon>
        <taxon>Lepidosauria</taxon>
        <taxon>Squamata</taxon>
        <taxon>Bifurcata</taxon>
        <taxon>Unidentata</taxon>
        <taxon>Episquamata</taxon>
        <taxon>Toxicofera</taxon>
        <taxon>Iguania</taxon>
        <taxon>Acrodonta</taxon>
        <taxon>Agamidae</taxon>
        <taxon>Agaminae</taxon>
        <taxon>Phrynocephalus</taxon>
    </lineage>
</organism>
<sequence>MRSGCVTRRSDSSSHEVLNSSFTTGGKGNPSDLFISTFSKADRWEAPLGKAAFFFFQKGTPLLFRALSQSLSSKAATLQVKRLARQPFGTKPGSSGRSKQETAREKPPMLKRSEVHTLRGPGQARRSEISPTL</sequence>
<evidence type="ECO:0000256" key="1">
    <source>
        <dbReference type="SAM" id="MobiDB-lite"/>
    </source>
</evidence>
<keyword evidence="3" id="KW-1185">Reference proteome</keyword>
<proteinExistence type="predicted"/>
<comment type="caution">
    <text evidence="2">The sequence shown here is derived from an EMBL/GenBank/DDBJ whole genome shotgun (WGS) entry which is preliminary data.</text>
</comment>
<evidence type="ECO:0000313" key="3">
    <source>
        <dbReference type="Proteomes" id="UP001142489"/>
    </source>
</evidence>
<dbReference type="AlphaFoldDB" id="A0A9Q0XWX8"/>
<feature type="compositionally biased region" description="Polar residues" evidence="1">
    <location>
        <begin position="15"/>
        <end position="24"/>
    </location>
</feature>
<accession>A0A9Q0XWX8</accession>
<name>A0A9Q0XWX8_9SAUR</name>
<evidence type="ECO:0000313" key="2">
    <source>
        <dbReference type="EMBL" id="KAJ7332046.1"/>
    </source>
</evidence>
<gene>
    <name evidence="2" type="ORF">JRQ81_014226</name>
</gene>
<feature type="compositionally biased region" description="Basic and acidic residues" evidence="1">
    <location>
        <begin position="98"/>
        <end position="117"/>
    </location>
</feature>
<dbReference type="EMBL" id="JAPFRF010000005">
    <property type="protein sequence ID" value="KAJ7332046.1"/>
    <property type="molecule type" value="Genomic_DNA"/>
</dbReference>
<dbReference type="Proteomes" id="UP001142489">
    <property type="component" value="Unassembled WGS sequence"/>
</dbReference>
<feature type="region of interest" description="Disordered" evidence="1">
    <location>
        <begin position="1"/>
        <end position="31"/>
    </location>
</feature>
<protein>
    <submittedName>
        <fullName evidence="2">Uncharacterized protein</fullName>
    </submittedName>
</protein>
<reference evidence="2" key="1">
    <citation type="journal article" date="2023" name="DNA Res.">
        <title>Chromosome-level genome assembly of Phrynocephalus forsythii using third-generation DNA sequencing and Hi-C analysis.</title>
        <authorList>
            <person name="Qi Y."/>
            <person name="Zhao W."/>
            <person name="Zhao Y."/>
            <person name="Niu C."/>
            <person name="Cao S."/>
            <person name="Zhang Y."/>
        </authorList>
    </citation>
    <scope>NUCLEOTIDE SEQUENCE</scope>
    <source>
        <tissue evidence="2">Muscle</tissue>
    </source>
</reference>